<organism evidence="1 2">
    <name type="scientific">Vibrio nigripulchritudo SOn1</name>
    <dbReference type="NCBI Taxonomy" id="1238450"/>
    <lineage>
        <taxon>Bacteria</taxon>
        <taxon>Pseudomonadati</taxon>
        <taxon>Pseudomonadota</taxon>
        <taxon>Gammaproteobacteria</taxon>
        <taxon>Vibrionales</taxon>
        <taxon>Vibrionaceae</taxon>
        <taxon>Vibrio</taxon>
    </lineage>
</organism>
<reference evidence="1 2" key="1">
    <citation type="journal article" date="2013" name="ISME J.">
        <title>Comparative genomics of pathogenic lineages of Vibrio nigripulchritudo identifies virulence-associated traits.</title>
        <authorList>
            <person name="Goudenege D."/>
            <person name="Labreuche Y."/>
            <person name="Krin E."/>
            <person name="Ansquer D."/>
            <person name="Mangenot S."/>
            <person name="Calteau A."/>
            <person name="Medigue C."/>
            <person name="Mazel D."/>
            <person name="Polz M.F."/>
            <person name="Le Roux F."/>
        </authorList>
    </citation>
    <scope>NUCLEOTIDE SEQUENCE [LARGE SCALE GENOMIC DNA]</scope>
    <source>
        <strain evidence="1 2">SOn1</strain>
    </source>
</reference>
<accession>A0AAV2VP24</accession>
<comment type="caution">
    <text evidence="1">The sequence shown here is derived from an EMBL/GenBank/DDBJ whole genome shotgun (WGS) entry which is preliminary data.</text>
</comment>
<gene>
    <name evidence="1" type="ORF">VIBNISOn1_1680015</name>
</gene>
<sequence>MVKPFIEDIPYIAFSSQMMMRIIINIIEKINNNIVIYAK</sequence>
<name>A0AAV2VP24_9VIBR</name>
<protein>
    <submittedName>
        <fullName evidence="1">Uncharacterized protein</fullName>
    </submittedName>
</protein>
<dbReference type="AlphaFoldDB" id="A0AAV2VP24"/>
<evidence type="ECO:0000313" key="2">
    <source>
        <dbReference type="Proteomes" id="UP000018211"/>
    </source>
</evidence>
<proteinExistence type="predicted"/>
<evidence type="ECO:0000313" key="1">
    <source>
        <dbReference type="EMBL" id="CCO46137.1"/>
    </source>
</evidence>
<dbReference type="Proteomes" id="UP000018211">
    <property type="component" value="Unassembled WGS sequence"/>
</dbReference>
<dbReference type="EMBL" id="CAOF01000077">
    <property type="protein sequence ID" value="CCO46137.1"/>
    <property type="molecule type" value="Genomic_DNA"/>
</dbReference>